<dbReference type="Pfam" id="PF22296">
    <property type="entry name" value="bAvd"/>
    <property type="match status" value="1"/>
</dbReference>
<organism evidence="2 3">
    <name type="scientific">Candidatus Taylorbacteria bacterium RIFCSPHIGHO2_02_FULL_43_32b</name>
    <dbReference type="NCBI Taxonomy" id="1802306"/>
    <lineage>
        <taxon>Bacteria</taxon>
        <taxon>Candidatus Tayloriibacteriota</taxon>
    </lineage>
</organism>
<dbReference type="AlphaFoldDB" id="A0A1G2MIC9"/>
<protein>
    <recommendedName>
        <fullName evidence="1">bAvd-like domain-containing protein</fullName>
    </recommendedName>
</protein>
<dbReference type="Gene3D" id="1.20.1440.60">
    <property type="entry name" value="23S rRNA-intervening sequence"/>
    <property type="match status" value="1"/>
</dbReference>
<proteinExistence type="predicted"/>
<dbReference type="Proteomes" id="UP000177130">
    <property type="component" value="Unassembled WGS sequence"/>
</dbReference>
<dbReference type="CDD" id="cd16376">
    <property type="entry name" value="Avd_like"/>
    <property type="match status" value="1"/>
</dbReference>
<evidence type="ECO:0000259" key="1">
    <source>
        <dbReference type="Pfam" id="PF22296"/>
    </source>
</evidence>
<accession>A0A1G2MIC9</accession>
<dbReference type="STRING" id="1802306.A3C72_02605"/>
<sequence length="113" mass="12961">MRAKEAYQAWHSSIANLKRVDRYTIGAKVDDIFLSLLELIFRGCFAYDKFEKLSLVSQAIAKADLLKFFLQLSWEHKVIDHKSYGALILLLDEVGRMLGGWKKNLGDKTPTNK</sequence>
<dbReference type="InterPro" id="IPR055360">
    <property type="entry name" value="bAvd"/>
</dbReference>
<evidence type="ECO:0000313" key="2">
    <source>
        <dbReference type="EMBL" id="OHA22781.1"/>
    </source>
</evidence>
<name>A0A1G2MIC9_9BACT</name>
<evidence type="ECO:0000313" key="3">
    <source>
        <dbReference type="Proteomes" id="UP000177130"/>
    </source>
</evidence>
<feature type="domain" description="bAvd-like" evidence="1">
    <location>
        <begin position="10"/>
        <end position="104"/>
    </location>
</feature>
<dbReference type="SUPFAM" id="SSF158446">
    <property type="entry name" value="IVS-encoded protein-like"/>
    <property type="match status" value="1"/>
</dbReference>
<dbReference type="EMBL" id="MHRK01000047">
    <property type="protein sequence ID" value="OHA22781.1"/>
    <property type="molecule type" value="Genomic_DNA"/>
</dbReference>
<gene>
    <name evidence="2" type="ORF">A3C72_02605</name>
</gene>
<comment type="caution">
    <text evidence="2">The sequence shown here is derived from an EMBL/GenBank/DDBJ whole genome shotgun (WGS) entry which is preliminary data.</text>
</comment>
<reference evidence="2 3" key="1">
    <citation type="journal article" date="2016" name="Nat. Commun.">
        <title>Thousands of microbial genomes shed light on interconnected biogeochemical processes in an aquifer system.</title>
        <authorList>
            <person name="Anantharaman K."/>
            <person name="Brown C.T."/>
            <person name="Hug L.A."/>
            <person name="Sharon I."/>
            <person name="Castelle C.J."/>
            <person name="Probst A.J."/>
            <person name="Thomas B.C."/>
            <person name="Singh A."/>
            <person name="Wilkins M.J."/>
            <person name="Karaoz U."/>
            <person name="Brodie E.L."/>
            <person name="Williams K.H."/>
            <person name="Hubbard S.S."/>
            <person name="Banfield J.F."/>
        </authorList>
    </citation>
    <scope>NUCLEOTIDE SEQUENCE [LARGE SCALE GENOMIC DNA]</scope>
</reference>
<dbReference type="InterPro" id="IPR036583">
    <property type="entry name" value="23S_rRNA_IVS_sf"/>
</dbReference>